<dbReference type="PANTHER" id="PTHR31302:SF31">
    <property type="entry name" value="PHOSPHODIESTERASE YAEI"/>
    <property type="match status" value="1"/>
</dbReference>
<feature type="transmembrane region" description="Helical" evidence="3">
    <location>
        <begin position="144"/>
        <end position="163"/>
    </location>
</feature>
<evidence type="ECO:0000256" key="1">
    <source>
        <dbReference type="ARBA" id="ARBA00022723"/>
    </source>
</evidence>
<gene>
    <name evidence="5" type="ORF">WKR92_04850</name>
</gene>
<evidence type="ECO:0000256" key="3">
    <source>
        <dbReference type="SAM" id="Phobius"/>
    </source>
</evidence>
<keyword evidence="1" id="KW-0479">Metal-binding</keyword>
<dbReference type="InterPro" id="IPR051158">
    <property type="entry name" value="Metallophosphoesterase_sf"/>
</dbReference>
<evidence type="ECO:0000313" key="5">
    <source>
        <dbReference type="EMBL" id="MFB5945156.1"/>
    </source>
</evidence>
<dbReference type="InterPro" id="IPR029052">
    <property type="entry name" value="Metallo-depent_PP-like"/>
</dbReference>
<protein>
    <submittedName>
        <fullName evidence="5">Metallophosphoesterase</fullName>
    </submittedName>
</protein>
<feature type="transmembrane region" description="Helical" evidence="3">
    <location>
        <begin position="39"/>
        <end position="58"/>
    </location>
</feature>
<reference evidence="5 6" key="1">
    <citation type="submission" date="2024-04" db="EMBL/GenBank/DDBJ databases">
        <title>Albibacterium profundi sp. nov., isolated from sediment of the Challenger Deep of Mariana Trench.</title>
        <authorList>
            <person name="Wang Y."/>
        </authorList>
    </citation>
    <scope>NUCLEOTIDE SEQUENCE [LARGE SCALE GENOMIC DNA]</scope>
    <source>
        <strain evidence="5 6">RHL897</strain>
    </source>
</reference>
<organism evidence="5 6">
    <name type="scientific">Albibacterium profundi</name>
    <dbReference type="NCBI Taxonomy" id="3134906"/>
    <lineage>
        <taxon>Bacteria</taxon>
        <taxon>Pseudomonadati</taxon>
        <taxon>Bacteroidota</taxon>
        <taxon>Sphingobacteriia</taxon>
        <taxon>Sphingobacteriales</taxon>
        <taxon>Sphingobacteriaceae</taxon>
        <taxon>Albibacterium</taxon>
    </lineage>
</organism>
<feature type="domain" description="Calcineurin-like phosphoesterase" evidence="4">
    <location>
        <begin position="184"/>
        <end position="366"/>
    </location>
</feature>
<proteinExistence type="predicted"/>
<keyword evidence="6" id="KW-1185">Reference proteome</keyword>
<comment type="caution">
    <text evidence="5">The sequence shown here is derived from an EMBL/GenBank/DDBJ whole genome shotgun (WGS) entry which is preliminary data.</text>
</comment>
<keyword evidence="3" id="KW-0472">Membrane</keyword>
<dbReference type="PANTHER" id="PTHR31302">
    <property type="entry name" value="TRANSMEMBRANE PROTEIN WITH METALLOPHOSPHOESTERASE DOMAIN-RELATED"/>
    <property type="match status" value="1"/>
</dbReference>
<feature type="transmembrane region" description="Helical" evidence="3">
    <location>
        <begin position="65"/>
        <end position="86"/>
    </location>
</feature>
<keyword evidence="3" id="KW-0812">Transmembrane</keyword>
<name>A0ABV5CCE9_9SPHI</name>
<keyword evidence="3" id="KW-1133">Transmembrane helix</keyword>
<dbReference type="InterPro" id="IPR004843">
    <property type="entry name" value="Calcineurin-like_PHP"/>
</dbReference>
<evidence type="ECO:0000256" key="2">
    <source>
        <dbReference type="ARBA" id="ARBA00022801"/>
    </source>
</evidence>
<dbReference type="Gene3D" id="3.60.21.10">
    <property type="match status" value="1"/>
</dbReference>
<dbReference type="EMBL" id="JBBVGT010000002">
    <property type="protein sequence ID" value="MFB5945156.1"/>
    <property type="molecule type" value="Genomic_DNA"/>
</dbReference>
<evidence type="ECO:0000259" key="4">
    <source>
        <dbReference type="Pfam" id="PF00149"/>
    </source>
</evidence>
<accession>A0ABV5CCE9</accession>
<sequence>MRFIILNSIILLVLDIYIYKALRATNIKWAKSRVFSILWWTYSVLLFIGIIATVYLDLRLTVRSIVLVAFFITFVTKVVFALFFLIDDVRRGALWVTRRLFNKNRDAGEPLPAEVSDKLPEEGALLNEKKKGISRSDFLAKTGIVLAAVPFTTLSWGIVSGAYDYRVRRQKLYLPKLPKAFHGMKLVQLSDIHSGSFYNQKAVLGGIEKVLGEKPDVIFFTGDLVNNLASELKDYKDIFAKLKAPLGIYSVLGNHDYGEYHFGHAPSPEKARNLELIKKAQREMGWDLLLDENRKLKVDNEEIGIIGVENWGAGTRFPKYGDLKEALVGTEDMPVKLLLSHDPSHWRAQILDHPDVDATFSGHTHGMQFGVRTKSFQWSPVQYIYKEWAGLYQEGRQQLYVNTGFGFLGYPGRVGILPEITVFELQRGENPA</sequence>
<dbReference type="Pfam" id="PF00149">
    <property type="entry name" value="Metallophos"/>
    <property type="match status" value="1"/>
</dbReference>
<dbReference type="RefSeq" id="WP_375556700.1">
    <property type="nucleotide sequence ID" value="NZ_JBBVGT010000002.1"/>
</dbReference>
<dbReference type="SUPFAM" id="SSF56300">
    <property type="entry name" value="Metallo-dependent phosphatases"/>
    <property type="match status" value="1"/>
</dbReference>
<keyword evidence="2" id="KW-0378">Hydrolase</keyword>
<evidence type="ECO:0000313" key="6">
    <source>
        <dbReference type="Proteomes" id="UP001580928"/>
    </source>
</evidence>
<dbReference type="Proteomes" id="UP001580928">
    <property type="component" value="Unassembled WGS sequence"/>
</dbReference>
<dbReference type="CDD" id="cd07385">
    <property type="entry name" value="MPP_YkuE_C"/>
    <property type="match status" value="1"/>
</dbReference>